<accession>A0A5C4RTA2</accession>
<dbReference type="RefSeq" id="WP_139444815.1">
    <property type="nucleotide sequence ID" value="NZ_SMDR01000001.1"/>
</dbReference>
<reference evidence="2 3" key="1">
    <citation type="submission" date="2019-03" db="EMBL/GenBank/DDBJ databases">
        <title>Arenimonas daejeonensis sp. nov., isolated from compost.</title>
        <authorList>
            <person name="Jeon C.O."/>
        </authorList>
    </citation>
    <scope>NUCLEOTIDE SEQUENCE [LARGE SCALE GENOMIC DNA]</scope>
    <source>
        <strain evidence="2 3">R29</strain>
    </source>
</reference>
<evidence type="ECO:0000256" key="1">
    <source>
        <dbReference type="SAM" id="Phobius"/>
    </source>
</evidence>
<evidence type="ECO:0008006" key="4">
    <source>
        <dbReference type="Google" id="ProtNLM"/>
    </source>
</evidence>
<evidence type="ECO:0000313" key="2">
    <source>
        <dbReference type="EMBL" id="TNJ34406.1"/>
    </source>
</evidence>
<gene>
    <name evidence="2" type="ORF">E1B00_01040</name>
</gene>
<keyword evidence="1" id="KW-1133">Transmembrane helix</keyword>
<evidence type="ECO:0000313" key="3">
    <source>
        <dbReference type="Proteomes" id="UP000305760"/>
    </source>
</evidence>
<dbReference type="NCBIfam" id="NF041635">
    <property type="entry name" value="STM3941_fam"/>
    <property type="match status" value="1"/>
</dbReference>
<dbReference type="Proteomes" id="UP000305760">
    <property type="component" value="Unassembled WGS sequence"/>
</dbReference>
<feature type="transmembrane region" description="Helical" evidence="1">
    <location>
        <begin position="7"/>
        <end position="28"/>
    </location>
</feature>
<keyword evidence="1" id="KW-0812">Transmembrane</keyword>
<comment type="caution">
    <text evidence="2">The sequence shown here is derived from an EMBL/GenBank/DDBJ whole genome shotgun (WGS) entry which is preliminary data.</text>
</comment>
<name>A0A5C4RTA2_9GAMM</name>
<feature type="transmembrane region" description="Helical" evidence="1">
    <location>
        <begin position="34"/>
        <end position="55"/>
    </location>
</feature>
<proteinExistence type="predicted"/>
<organism evidence="2 3">
    <name type="scientific">Arenimonas terrae</name>
    <dbReference type="NCBI Taxonomy" id="2546226"/>
    <lineage>
        <taxon>Bacteria</taxon>
        <taxon>Pseudomonadati</taxon>
        <taxon>Pseudomonadota</taxon>
        <taxon>Gammaproteobacteria</taxon>
        <taxon>Lysobacterales</taxon>
        <taxon>Lysobacteraceae</taxon>
        <taxon>Arenimonas</taxon>
    </lineage>
</organism>
<dbReference type="AlphaFoldDB" id="A0A5C4RTA2"/>
<dbReference type="OrthoDB" id="5974211at2"/>
<dbReference type="InterPro" id="IPR048136">
    <property type="entry name" value="STM3941-like"/>
</dbReference>
<keyword evidence="3" id="KW-1185">Reference proteome</keyword>
<dbReference type="EMBL" id="SMDR01000001">
    <property type="protein sequence ID" value="TNJ34406.1"/>
    <property type="molecule type" value="Genomic_DNA"/>
</dbReference>
<keyword evidence="1" id="KW-0472">Membrane</keyword>
<protein>
    <recommendedName>
        <fullName evidence="4">PH domain-containing protein</fullName>
    </recommendedName>
</protein>
<sequence length="149" mass="16382">MKLTPPPLKFVILLLVSAAFVAMGIFLVAQGKPLIGWLNIVFFGLGVAVAIVSLLPGSNHLQLDDEGLEVCSLYRRWSVRWGDVQTFFPAFISRRELVCWNYVPGYSGQRAGRVVASHLAGVEAALPDTYGMTAAALADLLNQWRIRHT</sequence>